<comment type="cofactor">
    <cofactor evidence="1 13 14">
        <name>FAD</name>
        <dbReference type="ChEBI" id="CHEBI:57692"/>
    </cofactor>
</comment>
<evidence type="ECO:0000256" key="11">
    <source>
        <dbReference type="ARBA" id="ARBA00023128"/>
    </source>
</evidence>
<feature type="binding site" evidence="13">
    <location>
        <position position="124"/>
    </location>
    <ligand>
        <name>FAD</name>
        <dbReference type="ChEBI" id="CHEBI:57692"/>
    </ligand>
</feature>
<dbReference type="GO" id="GO:0090524">
    <property type="term" value="F:cytochrome-b5 reductase activity, acting on NADH"/>
    <property type="evidence" value="ECO:0007669"/>
    <property type="project" value="UniProtKB-EC"/>
</dbReference>
<dbReference type="PRINTS" id="PR00406">
    <property type="entry name" value="CYTB5RDTASE"/>
</dbReference>
<keyword evidence="10 14" id="KW-0520">NAD</keyword>
<dbReference type="EC" id="1.6.2.2" evidence="14"/>
<evidence type="ECO:0000256" key="1">
    <source>
        <dbReference type="ARBA" id="ARBA00001974"/>
    </source>
</evidence>
<evidence type="ECO:0000256" key="3">
    <source>
        <dbReference type="ARBA" id="ARBA00006105"/>
    </source>
</evidence>
<dbReference type="FunFam" id="3.40.50.80:FF:000019">
    <property type="entry name" value="NADH-cytochrome b5 reductase"/>
    <property type="match status" value="1"/>
</dbReference>
<dbReference type="PROSITE" id="PS51384">
    <property type="entry name" value="FAD_FR"/>
    <property type="match status" value="1"/>
</dbReference>
<dbReference type="Proteomes" id="UP000239649">
    <property type="component" value="Unassembled WGS sequence"/>
</dbReference>
<evidence type="ECO:0000256" key="8">
    <source>
        <dbReference type="ARBA" id="ARBA00022989"/>
    </source>
</evidence>
<dbReference type="InterPro" id="IPR001709">
    <property type="entry name" value="Flavoprot_Pyr_Nucl_cyt_Rdtase"/>
</dbReference>
<dbReference type="OrthoDB" id="432685at2759"/>
<reference evidence="17 18" key="1">
    <citation type="journal article" date="2018" name="Plant J.">
        <title>Genome sequences of Chlorella sorokiniana UTEX 1602 and Micractinium conductrix SAG 241.80: implications to maltose excretion by a green alga.</title>
        <authorList>
            <person name="Arriola M.B."/>
            <person name="Velmurugan N."/>
            <person name="Zhang Y."/>
            <person name="Plunkett M.H."/>
            <person name="Hondzo H."/>
            <person name="Barney B.M."/>
        </authorList>
    </citation>
    <scope>NUCLEOTIDE SEQUENCE [LARGE SCALE GENOMIC DNA]</scope>
    <source>
        <strain evidence="17 18">SAG 241.80</strain>
    </source>
</reference>
<keyword evidence="5 15" id="KW-0812">Transmembrane</keyword>
<evidence type="ECO:0000259" key="16">
    <source>
        <dbReference type="PROSITE" id="PS51384"/>
    </source>
</evidence>
<feature type="binding site" evidence="13">
    <location>
        <position position="107"/>
    </location>
    <ligand>
        <name>FAD</name>
        <dbReference type="ChEBI" id="CHEBI:57692"/>
    </ligand>
</feature>
<comment type="similarity">
    <text evidence="3 14">Belongs to the flavoprotein pyridine nucleotide cytochrome reductase family.</text>
</comment>
<evidence type="ECO:0000256" key="5">
    <source>
        <dbReference type="ARBA" id="ARBA00022692"/>
    </source>
</evidence>
<evidence type="ECO:0000256" key="10">
    <source>
        <dbReference type="ARBA" id="ARBA00023027"/>
    </source>
</evidence>
<feature type="binding site" evidence="13">
    <location>
        <position position="133"/>
    </location>
    <ligand>
        <name>FAD</name>
        <dbReference type="ChEBI" id="CHEBI:57692"/>
    </ligand>
</feature>
<feature type="binding site" evidence="13">
    <location>
        <position position="175"/>
    </location>
    <ligand>
        <name>FAD</name>
        <dbReference type="ChEBI" id="CHEBI:57692"/>
    </ligand>
</feature>
<evidence type="ECO:0000256" key="14">
    <source>
        <dbReference type="RuleBase" id="RU361226"/>
    </source>
</evidence>
<dbReference type="InterPro" id="IPR001433">
    <property type="entry name" value="OxRdtase_FAD/NAD-bd"/>
</dbReference>
<dbReference type="Gene3D" id="2.40.30.10">
    <property type="entry name" value="Translation factors"/>
    <property type="match status" value="1"/>
</dbReference>
<dbReference type="PRINTS" id="PR00371">
    <property type="entry name" value="FPNCR"/>
</dbReference>
<name>A0A2P6V2V2_9CHLO</name>
<organism evidence="17 18">
    <name type="scientific">Micractinium conductrix</name>
    <dbReference type="NCBI Taxonomy" id="554055"/>
    <lineage>
        <taxon>Eukaryota</taxon>
        <taxon>Viridiplantae</taxon>
        <taxon>Chlorophyta</taxon>
        <taxon>core chlorophytes</taxon>
        <taxon>Trebouxiophyceae</taxon>
        <taxon>Chlorellales</taxon>
        <taxon>Chlorellaceae</taxon>
        <taxon>Chlorella clade</taxon>
        <taxon>Micractinium</taxon>
    </lineage>
</organism>
<evidence type="ECO:0000256" key="2">
    <source>
        <dbReference type="ARBA" id="ARBA00004294"/>
    </source>
</evidence>
<evidence type="ECO:0000256" key="12">
    <source>
        <dbReference type="ARBA" id="ARBA00023136"/>
    </source>
</evidence>
<keyword evidence="12 15" id="KW-0472">Membrane</keyword>
<comment type="subcellular location">
    <subcellularLocation>
        <location evidence="2">Mitochondrion outer membrane</location>
    </subcellularLocation>
</comment>
<evidence type="ECO:0000256" key="15">
    <source>
        <dbReference type="SAM" id="Phobius"/>
    </source>
</evidence>
<dbReference type="Pfam" id="PF00970">
    <property type="entry name" value="FAD_binding_6"/>
    <property type="match status" value="1"/>
</dbReference>
<feature type="domain" description="FAD-binding FR-type" evidence="16">
    <location>
        <begin position="54"/>
        <end position="158"/>
    </location>
</feature>
<dbReference type="SUPFAM" id="SSF52343">
    <property type="entry name" value="Ferredoxin reductase-like, C-terminal NADP-linked domain"/>
    <property type="match status" value="1"/>
</dbReference>
<feature type="binding site" evidence="13">
    <location>
        <position position="108"/>
    </location>
    <ligand>
        <name>FAD</name>
        <dbReference type="ChEBI" id="CHEBI:57692"/>
    </ligand>
</feature>
<dbReference type="STRING" id="554055.A0A2P6V2V2"/>
<keyword evidence="11" id="KW-0496">Mitochondrion</keyword>
<dbReference type="AlphaFoldDB" id="A0A2P6V2V2"/>
<dbReference type="Gene3D" id="3.40.50.80">
    <property type="entry name" value="Nucleotide-binding domain of ferredoxin-NADP reductase (FNR) module"/>
    <property type="match status" value="1"/>
</dbReference>
<dbReference type="InterPro" id="IPR001834">
    <property type="entry name" value="CBR-like"/>
</dbReference>
<dbReference type="InterPro" id="IPR017927">
    <property type="entry name" value="FAD-bd_FR_type"/>
</dbReference>
<gene>
    <name evidence="17" type="ORF">C2E20_7985</name>
</gene>
<evidence type="ECO:0000313" key="17">
    <source>
        <dbReference type="EMBL" id="PSC68419.1"/>
    </source>
</evidence>
<accession>A0A2P6V2V2</accession>
<dbReference type="GO" id="GO:0022900">
    <property type="term" value="P:electron transport chain"/>
    <property type="evidence" value="ECO:0007669"/>
    <property type="project" value="TreeGrafter"/>
</dbReference>
<dbReference type="SUPFAM" id="SSF63380">
    <property type="entry name" value="Riboflavin synthase domain-like"/>
    <property type="match status" value="1"/>
</dbReference>
<dbReference type="InterPro" id="IPR039261">
    <property type="entry name" value="FNR_nucleotide-bd"/>
</dbReference>
<dbReference type="CDD" id="cd06183">
    <property type="entry name" value="cyt_b5_reduct_like"/>
    <property type="match status" value="1"/>
</dbReference>
<dbReference type="GO" id="GO:0005741">
    <property type="term" value="C:mitochondrial outer membrane"/>
    <property type="evidence" value="ECO:0007669"/>
    <property type="project" value="UniProtKB-SubCell"/>
</dbReference>
<dbReference type="EMBL" id="LHPF02000037">
    <property type="protein sequence ID" value="PSC68419.1"/>
    <property type="molecule type" value="Genomic_DNA"/>
</dbReference>
<comment type="catalytic activity">
    <reaction evidence="14">
        <text>2 Fe(III)-[cytochrome b5] + NADH = 2 Fe(II)-[cytochrome b5] + NAD(+) + H(+)</text>
        <dbReference type="Rhea" id="RHEA:46680"/>
        <dbReference type="Rhea" id="RHEA-COMP:10438"/>
        <dbReference type="Rhea" id="RHEA-COMP:10439"/>
        <dbReference type="ChEBI" id="CHEBI:15378"/>
        <dbReference type="ChEBI" id="CHEBI:29033"/>
        <dbReference type="ChEBI" id="CHEBI:29034"/>
        <dbReference type="ChEBI" id="CHEBI:57540"/>
        <dbReference type="ChEBI" id="CHEBI:57945"/>
        <dbReference type="EC" id="1.6.2.2"/>
    </reaction>
</comment>
<dbReference type="Pfam" id="PF00175">
    <property type="entry name" value="NAD_binding_1"/>
    <property type="match status" value="1"/>
</dbReference>
<feature type="binding site" evidence="13">
    <location>
        <position position="126"/>
    </location>
    <ligand>
        <name>FAD</name>
        <dbReference type="ChEBI" id="CHEBI:57692"/>
    </ligand>
</feature>
<keyword evidence="9 14" id="KW-0560">Oxidoreductase</keyword>
<evidence type="ECO:0000256" key="7">
    <source>
        <dbReference type="ARBA" id="ARBA00022827"/>
    </source>
</evidence>
<dbReference type="PANTHER" id="PTHR19370:SF184">
    <property type="entry name" value="NADH-CYTOCHROME B5 REDUCTASE-LIKE"/>
    <property type="match status" value="1"/>
</dbReference>
<feature type="transmembrane region" description="Helical" evidence="15">
    <location>
        <begin position="20"/>
        <end position="38"/>
    </location>
</feature>
<keyword evidence="8 15" id="KW-1133">Transmembrane helix</keyword>
<keyword evidence="7 13" id="KW-0274">FAD</keyword>
<evidence type="ECO:0000256" key="9">
    <source>
        <dbReference type="ARBA" id="ARBA00023002"/>
    </source>
</evidence>
<evidence type="ECO:0000256" key="13">
    <source>
        <dbReference type="PIRSR" id="PIRSR601834-1"/>
    </source>
</evidence>
<sequence length="289" mass="32039">MSSAAYHEWADQAALLVVRNLPQALFVVLVAVVLGLILKDALNGATRRTFLNPDKWQPLTLVDIKNLSHNTRRYRFALPHQEQLLGLPLGQHISIKGVDEGGREVMRPYTPTSEIHQRGHVDFVIKLYDDGQMSQVLASLDVGAVLLFKGPKGRFRYERGSKKAIGMIAGGSGITPMYQVAQEILRDPNDTTSLSLIYANVNEDDILLRQELDQLAETHSNFSVYYVLNNPPKGWQGGKGFVTADMIKKNLPAPGTDVLVLRCGPGPMNRAMEAHMDALGYTNGQQFQF</sequence>
<dbReference type="PANTHER" id="PTHR19370">
    <property type="entry name" value="NADH-CYTOCHROME B5 REDUCTASE"/>
    <property type="match status" value="1"/>
</dbReference>
<keyword evidence="6" id="KW-1000">Mitochondrion outer membrane</keyword>
<evidence type="ECO:0000256" key="4">
    <source>
        <dbReference type="ARBA" id="ARBA00022630"/>
    </source>
</evidence>
<evidence type="ECO:0000256" key="6">
    <source>
        <dbReference type="ARBA" id="ARBA00022787"/>
    </source>
</evidence>
<dbReference type="InterPro" id="IPR017938">
    <property type="entry name" value="Riboflavin_synthase-like_b-brl"/>
</dbReference>
<dbReference type="FunFam" id="2.40.30.10:FF:000032">
    <property type="entry name" value="NADH-cytochrome b5 reductase"/>
    <property type="match status" value="1"/>
</dbReference>
<proteinExistence type="inferred from homology"/>
<protein>
    <recommendedName>
        <fullName evidence="14">NADH-cytochrome b5 reductase</fullName>
        <ecNumber evidence="14">1.6.2.2</ecNumber>
    </recommendedName>
</protein>
<dbReference type="InterPro" id="IPR008333">
    <property type="entry name" value="Cbr1-like_FAD-bd_dom"/>
</dbReference>
<feature type="binding site" evidence="13">
    <location>
        <position position="134"/>
    </location>
    <ligand>
        <name>FAD</name>
        <dbReference type="ChEBI" id="CHEBI:57692"/>
    </ligand>
</feature>
<keyword evidence="18" id="KW-1185">Reference proteome</keyword>
<keyword evidence="4 13" id="KW-0285">Flavoprotein</keyword>
<evidence type="ECO:0000313" key="18">
    <source>
        <dbReference type="Proteomes" id="UP000239649"/>
    </source>
</evidence>
<comment type="caution">
    <text evidence="17">The sequence shown here is derived from an EMBL/GenBank/DDBJ whole genome shotgun (WGS) entry which is preliminary data.</text>
</comment>
<feature type="binding site" evidence="13">
    <location>
        <position position="109"/>
    </location>
    <ligand>
        <name>FAD</name>
        <dbReference type="ChEBI" id="CHEBI:57692"/>
    </ligand>
</feature>